<dbReference type="GO" id="GO:0051083">
    <property type="term" value="P:'de novo' cotranslational protein folding"/>
    <property type="evidence" value="ECO:0007669"/>
    <property type="project" value="TreeGrafter"/>
</dbReference>
<evidence type="ECO:0000256" key="2">
    <source>
        <dbReference type="ARBA" id="ARBA00005464"/>
    </source>
</evidence>
<dbReference type="InterPro" id="IPR036611">
    <property type="entry name" value="Trigger_fac_ribosome-bd_sf"/>
</dbReference>
<dbReference type="GO" id="GO:0043335">
    <property type="term" value="P:protein unfolding"/>
    <property type="evidence" value="ECO:0007669"/>
    <property type="project" value="TreeGrafter"/>
</dbReference>
<reference evidence="9" key="1">
    <citation type="submission" date="2020-08" db="EMBL/GenBank/DDBJ databases">
        <title>Plant Genome Project.</title>
        <authorList>
            <person name="Zhang R.-G."/>
        </authorList>
    </citation>
    <scope>NUCLEOTIDE SEQUENCE</scope>
    <source>
        <strain evidence="9">WSP0</strain>
        <tissue evidence="9">Leaf</tissue>
    </source>
</reference>
<organism evidence="9 10">
    <name type="scientific">Rhododendron griersonianum</name>
    <dbReference type="NCBI Taxonomy" id="479676"/>
    <lineage>
        <taxon>Eukaryota</taxon>
        <taxon>Viridiplantae</taxon>
        <taxon>Streptophyta</taxon>
        <taxon>Embryophyta</taxon>
        <taxon>Tracheophyta</taxon>
        <taxon>Spermatophyta</taxon>
        <taxon>Magnoliopsida</taxon>
        <taxon>eudicotyledons</taxon>
        <taxon>Gunneridae</taxon>
        <taxon>Pentapetalae</taxon>
        <taxon>asterids</taxon>
        <taxon>Ericales</taxon>
        <taxon>Ericaceae</taxon>
        <taxon>Ericoideae</taxon>
        <taxon>Rhodoreae</taxon>
        <taxon>Rhododendron</taxon>
    </lineage>
</organism>
<dbReference type="AlphaFoldDB" id="A0AAV6L854"/>
<evidence type="ECO:0000256" key="3">
    <source>
        <dbReference type="ARBA" id="ARBA00013194"/>
    </source>
</evidence>
<keyword evidence="10" id="KW-1185">Reference proteome</keyword>
<keyword evidence="6" id="KW-0413">Isomerase</keyword>
<dbReference type="Pfam" id="PF05697">
    <property type="entry name" value="Trigger_N"/>
    <property type="match status" value="1"/>
</dbReference>
<accession>A0AAV6L854</accession>
<dbReference type="SUPFAM" id="SSF102735">
    <property type="entry name" value="Trigger factor ribosome-binding domain"/>
    <property type="match status" value="1"/>
</dbReference>
<evidence type="ECO:0000259" key="8">
    <source>
        <dbReference type="Pfam" id="PF05697"/>
    </source>
</evidence>
<comment type="function">
    <text evidence="7">Involved in protein export. Acts as a chaperone by maintaining the newly synthesized protein in an open conformation. Functions as a peptidyl-prolyl cis-trans isomerase.</text>
</comment>
<evidence type="ECO:0000256" key="7">
    <source>
        <dbReference type="ARBA" id="ARBA00024849"/>
    </source>
</evidence>
<dbReference type="PANTHER" id="PTHR30560:SF4">
    <property type="entry name" value="OS01G0894700 PROTEIN"/>
    <property type="match status" value="1"/>
</dbReference>
<comment type="similarity">
    <text evidence="2">Belongs to the FKBP-type PPIase family. Tig subfamily.</text>
</comment>
<dbReference type="Proteomes" id="UP000823749">
    <property type="component" value="Chromosome 2"/>
</dbReference>
<proteinExistence type="inferred from homology"/>
<name>A0AAV6L854_9ERIC</name>
<comment type="caution">
    <text evidence="9">The sequence shown here is derived from an EMBL/GenBank/DDBJ whole genome shotgun (WGS) entry which is preliminary data.</text>
</comment>
<dbReference type="Gene3D" id="3.30.70.1050">
    <property type="entry name" value="Trigger factor ribosome-binding domain"/>
    <property type="match status" value="1"/>
</dbReference>
<sequence>MATIPMMSQFHCSNVAFRSLQKHVQLETSRNATRINLCSAQHDAHGRLINICTSSRRSLKRLKPKSAAGSGVEVSTDPKDNAITISTAKIMVESEDFDNIQLRVDLAGKDTQRVFDQVLKNLARSAPPFPGLRKLKGGKTSEIPKSFLFDVFGKDSVTEFVVNEIVTSTMCDYVKKASHCYFSEKLKVKDSKVNTVQTAEELKSSFAPGKEFGFNVTLELENFLS</sequence>
<dbReference type="EC" id="5.2.1.8" evidence="3"/>
<dbReference type="GO" id="GO:0015031">
    <property type="term" value="P:protein transport"/>
    <property type="evidence" value="ECO:0007669"/>
    <property type="project" value="InterPro"/>
</dbReference>
<dbReference type="InterPro" id="IPR008881">
    <property type="entry name" value="Trigger_fac_ribosome-bd_bac"/>
</dbReference>
<dbReference type="EMBL" id="JACTNZ010000002">
    <property type="protein sequence ID" value="KAG5560957.1"/>
    <property type="molecule type" value="Genomic_DNA"/>
</dbReference>
<evidence type="ECO:0000256" key="5">
    <source>
        <dbReference type="ARBA" id="ARBA00023186"/>
    </source>
</evidence>
<evidence type="ECO:0000313" key="10">
    <source>
        <dbReference type="Proteomes" id="UP000823749"/>
    </source>
</evidence>
<evidence type="ECO:0000256" key="6">
    <source>
        <dbReference type="ARBA" id="ARBA00023235"/>
    </source>
</evidence>
<keyword evidence="5" id="KW-0143">Chaperone</keyword>
<dbReference type="GO" id="GO:0044183">
    <property type="term" value="F:protein folding chaperone"/>
    <property type="evidence" value="ECO:0007669"/>
    <property type="project" value="TreeGrafter"/>
</dbReference>
<dbReference type="PANTHER" id="PTHR30560">
    <property type="entry name" value="TRIGGER FACTOR CHAPERONE AND PEPTIDYL-PROLYL CIS/TRANS ISOMERASE"/>
    <property type="match status" value="1"/>
</dbReference>
<evidence type="ECO:0000313" key="9">
    <source>
        <dbReference type="EMBL" id="KAG5560957.1"/>
    </source>
</evidence>
<protein>
    <recommendedName>
        <fullName evidence="3">peptidylprolyl isomerase</fullName>
        <ecNumber evidence="3">5.2.1.8</ecNumber>
    </recommendedName>
</protein>
<gene>
    <name evidence="9" type="ORF">RHGRI_004103</name>
</gene>
<comment type="catalytic activity">
    <reaction evidence="1">
        <text>[protein]-peptidylproline (omega=180) = [protein]-peptidylproline (omega=0)</text>
        <dbReference type="Rhea" id="RHEA:16237"/>
        <dbReference type="Rhea" id="RHEA-COMP:10747"/>
        <dbReference type="Rhea" id="RHEA-COMP:10748"/>
        <dbReference type="ChEBI" id="CHEBI:83833"/>
        <dbReference type="ChEBI" id="CHEBI:83834"/>
        <dbReference type="EC" id="5.2.1.8"/>
    </reaction>
</comment>
<keyword evidence="4" id="KW-0697">Rotamase</keyword>
<dbReference type="InterPro" id="IPR005215">
    <property type="entry name" value="Trig_fac"/>
</dbReference>
<feature type="domain" description="Trigger factor ribosome-binding bacterial" evidence="8">
    <location>
        <begin position="91"/>
        <end position="220"/>
    </location>
</feature>
<dbReference type="GO" id="GO:0003755">
    <property type="term" value="F:peptidyl-prolyl cis-trans isomerase activity"/>
    <property type="evidence" value="ECO:0007669"/>
    <property type="project" value="UniProtKB-KW"/>
</dbReference>
<evidence type="ECO:0000256" key="1">
    <source>
        <dbReference type="ARBA" id="ARBA00000971"/>
    </source>
</evidence>
<dbReference type="FunFam" id="3.30.70.1050:FF:000004">
    <property type="entry name" value="Trigger factor"/>
    <property type="match status" value="1"/>
</dbReference>
<dbReference type="GO" id="GO:0043022">
    <property type="term" value="F:ribosome binding"/>
    <property type="evidence" value="ECO:0007669"/>
    <property type="project" value="TreeGrafter"/>
</dbReference>
<evidence type="ECO:0000256" key="4">
    <source>
        <dbReference type="ARBA" id="ARBA00023110"/>
    </source>
</evidence>